<evidence type="ECO:0000313" key="4">
    <source>
        <dbReference type="EMBL" id="QBZ63852.1"/>
    </source>
</evidence>
<dbReference type="SUPFAM" id="SSF53335">
    <property type="entry name" value="S-adenosyl-L-methionine-dependent methyltransferases"/>
    <property type="match status" value="1"/>
</dbReference>
<feature type="compositionally biased region" description="Acidic residues" evidence="2">
    <location>
        <begin position="509"/>
        <end position="520"/>
    </location>
</feature>
<reference evidence="4 5" key="1">
    <citation type="journal article" date="2019" name="Mol. Biol. Evol.">
        <title>Blast fungal genomes show frequent chromosomal changes, gene gains and losses, and effector gene turnover.</title>
        <authorList>
            <person name="Gomez Luciano L.B."/>
            <person name="Jason Tsai I."/>
            <person name="Chuma I."/>
            <person name="Tosa Y."/>
            <person name="Chen Y.H."/>
            <person name="Li J.Y."/>
            <person name="Li M.Y."/>
            <person name="Jade Lu M.Y."/>
            <person name="Nakayashiki H."/>
            <person name="Li W.H."/>
        </authorList>
    </citation>
    <scope>NUCLEOTIDE SEQUENCE [LARGE SCALE GENOMIC DNA]</scope>
    <source>
        <strain evidence="4">MZ5-1-6</strain>
    </source>
</reference>
<evidence type="ECO:0000256" key="2">
    <source>
        <dbReference type="SAM" id="MobiDB-lite"/>
    </source>
</evidence>
<comment type="similarity">
    <text evidence="1">Belongs to the methyltransferase superfamily. LaeA methyltransferase family.</text>
</comment>
<feature type="region of interest" description="Disordered" evidence="2">
    <location>
        <begin position="134"/>
        <end position="202"/>
    </location>
</feature>
<feature type="domain" description="Methyltransferase type 11" evidence="3">
    <location>
        <begin position="750"/>
        <end position="831"/>
    </location>
</feature>
<dbReference type="GO" id="GO:0008757">
    <property type="term" value="F:S-adenosylmethionine-dependent methyltransferase activity"/>
    <property type="evidence" value="ECO:0007669"/>
    <property type="project" value="InterPro"/>
</dbReference>
<feature type="compositionally biased region" description="Basic residues" evidence="2">
    <location>
        <begin position="150"/>
        <end position="159"/>
    </location>
</feature>
<feature type="compositionally biased region" description="Low complexity" evidence="2">
    <location>
        <begin position="87"/>
        <end position="105"/>
    </location>
</feature>
<dbReference type="PANTHER" id="PTHR43591">
    <property type="entry name" value="METHYLTRANSFERASE"/>
    <property type="match status" value="1"/>
</dbReference>
<dbReference type="EMBL" id="CP034209">
    <property type="protein sequence ID" value="QBZ63852.1"/>
    <property type="molecule type" value="Genomic_DNA"/>
</dbReference>
<feature type="region of interest" description="Disordered" evidence="2">
    <location>
        <begin position="80"/>
        <end position="110"/>
    </location>
</feature>
<dbReference type="Proteomes" id="UP000294847">
    <property type="component" value="Chromosome 6"/>
</dbReference>
<feature type="region of interest" description="Disordered" evidence="2">
    <location>
        <begin position="509"/>
        <end position="530"/>
    </location>
</feature>
<sequence>MMLSSSTYQQPPSPSHGRRGGRHLNTIMEEDHEETSPIVRQKRSVHNQNISGNRGQNMKIQAWLGPIGDHFPTPRGVNFMVAPNLPSSPSSASAEESSTPTSSSSHSYDDVFNRRDSAMTDATVFDDLYDVSDEEIERQGSLRSTESLVRRKSSRRKSITRPSSANSTRKSLPKLVIPGSQPFAKPEQPKMRKASPINPTPTSILQMSPAIISYMQAQQAVAIPTISAPPSLDGSSLDGSLTSDQMAQLSAPPTPVIGGQDEPNNDWSGVHLQPGALATLASISGNSSDAGELHGEPDQPIEVPESPQEMSEMRQLQQSSRFLINLRRASAPQSPAGASLAGLTRLDIPSPGGFFSDLSPRSRHTWTWPVAQEPEEAAPPTSTTAEQFYKAPWNTDRTPPARALHMAAGDFSDSPVEQVVEMPFKGPVEDDLPTAVRIQQTPVTAVRITESGTDTSVTLNNEETAYSPVKEVLEQFYPKEEEPGLSQVDRTERWLMAQRAYLKPIDSIPEVDGEEQEEQISDDKSDAEEIKPAVPRKDTIYIKKIKAVAAAKQDEAKDEDTAPQKKTVRFSEFVKSSAIPKSLPSKLARQESAYYRAFTDYTVRAQQKDAFISRMPRFEALQAQRVSLSESHRNQLLGKYQLSVVPLSAKKRMSTNVVRGDDVVTVDPEKLRADMESEAMAQSSTAVWNVAATKMLNGGRLIAAPVHKRLARLSRMQGTNGADRARILDLGGQTTCDWAWHAALQYPNTKIYTVTTKSARQLSNCNVRGPPNHRQVAVERLTRLPFANDHFDLISARELHSMLRRDGENGEDEWESCLRECMRVLKPGGFLEFSIMDAEIVNAGPLGNAKAVEFSFALKRLGYDPNPSQMFLGRLSRAGFKDARRAWTCMPMGPKPAAAVPVARDSAGFPVPTLQMEAFVSGSSDDVAAVTGIAASWSWERWLLRAEVESASGDLRLCDIVDGPGVTGKSLEGVHAVIEEGRQAGSCWRVLRGYARKPRPDLGFINMCLGSPVKQ</sequence>
<feature type="compositionally biased region" description="Low complexity" evidence="2">
    <location>
        <begin position="1"/>
        <end position="10"/>
    </location>
</feature>
<evidence type="ECO:0000259" key="3">
    <source>
        <dbReference type="Pfam" id="PF08241"/>
    </source>
</evidence>
<dbReference type="AlphaFoldDB" id="A0A4P7NNX9"/>
<protein>
    <recommendedName>
        <fullName evidence="3">Methyltransferase type 11 domain-containing protein</fullName>
    </recommendedName>
</protein>
<dbReference type="PANTHER" id="PTHR43591:SF92">
    <property type="entry name" value="METHYLTRANSFERASE TYPE 11 DOMAIN-CONTAINING PROTEIN"/>
    <property type="match status" value="1"/>
</dbReference>
<accession>A0A4P7NNX9</accession>
<feature type="region of interest" description="Disordered" evidence="2">
    <location>
        <begin position="285"/>
        <end position="317"/>
    </location>
</feature>
<proteinExistence type="inferred from homology"/>
<dbReference type="Gene3D" id="3.40.50.150">
    <property type="entry name" value="Vaccinia Virus protein VP39"/>
    <property type="match status" value="1"/>
</dbReference>
<dbReference type="InterPro" id="IPR029063">
    <property type="entry name" value="SAM-dependent_MTases_sf"/>
</dbReference>
<evidence type="ECO:0000256" key="1">
    <source>
        <dbReference type="ARBA" id="ARBA00038158"/>
    </source>
</evidence>
<name>A0A4P7NNX9_PYROR</name>
<feature type="region of interest" description="Disordered" evidence="2">
    <location>
        <begin position="1"/>
        <end position="54"/>
    </location>
</feature>
<organism evidence="4 5">
    <name type="scientific">Pyricularia oryzae</name>
    <name type="common">Rice blast fungus</name>
    <name type="synonym">Magnaporthe oryzae</name>
    <dbReference type="NCBI Taxonomy" id="318829"/>
    <lineage>
        <taxon>Eukaryota</taxon>
        <taxon>Fungi</taxon>
        <taxon>Dikarya</taxon>
        <taxon>Ascomycota</taxon>
        <taxon>Pezizomycotina</taxon>
        <taxon>Sordariomycetes</taxon>
        <taxon>Sordariomycetidae</taxon>
        <taxon>Magnaporthales</taxon>
        <taxon>Pyriculariaceae</taxon>
        <taxon>Pyricularia</taxon>
    </lineage>
</organism>
<feature type="compositionally biased region" description="Basic and acidic residues" evidence="2">
    <location>
        <begin position="521"/>
        <end position="530"/>
    </location>
</feature>
<evidence type="ECO:0000313" key="5">
    <source>
        <dbReference type="Proteomes" id="UP000294847"/>
    </source>
</evidence>
<gene>
    <name evidence="4" type="ORF">PoMZ_05543</name>
</gene>
<dbReference type="InterPro" id="IPR013216">
    <property type="entry name" value="Methyltransf_11"/>
</dbReference>
<dbReference type="Pfam" id="PF08241">
    <property type="entry name" value="Methyltransf_11"/>
    <property type="match status" value="1"/>
</dbReference>